<dbReference type="EMBL" id="ANNX02000029">
    <property type="protein sequence ID" value="KYC40390.1"/>
    <property type="molecule type" value="Genomic_DNA"/>
</dbReference>
<comment type="caution">
    <text evidence="2">The sequence shown here is derived from an EMBL/GenBank/DDBJ whole genome shotgun (WGS) entry which is preliminary data.</text>
</comment>
<proteinExistence type="predicted"/>
<evidence type="ECO:0000313" key="2">
    <source>
        <dbReference type="EMBL" id="KYC40390.1"/>
    </source>
</evidence>
<feature type="region of interest" description="Disordered" evidence="1">
    <location>
        <begin position="510"/>
        <end position="532"/>
    </location>
</feature>
<evidence type="ECO:0000313" key="3">
    <source>
        <dbReference type="Proteomes" id="UP000076925"/>
    </source>
</evidence>
<dbReference type="RefSeq" id="WP_017746845.1">
    <property type="nucleotide sequence ID" value="NZ_KQ976354.1"/>
</dbReference>
<dbReference type="OrthoDB" id="9813956at2"/>
<evidence type="ECO:0000256" key="1">
    <source>
        <dbReference type="SAM" id="MobiDB-lite"/>
    </source>
</evidence>
<dbReference type="Proteomes" id="UP000076925">
    <property type="component" value="Unassembled WGS sequence"/>
</dbReference>
<dbReference type="STRING" id="128403.WA1_26620"/>
<gene>
    <name evidence="2" type="ORF">WA1_26620</name>
</gene>
<keyword evidence="3" id="KW-1185">Reference proteome</keyword>
<accession>A0A139X6S9</accession>
<dbReference type="AlphaFoldDB" id="A0A139X6S9"/>
<feature type="region of interest" description="Disordered" evidence="1">
    <location>
        <begin position="434"/>
        <end position="482"/>
    </location>
</feature>
<protein>
    <recommendedName>
        <fullName evidence="4">RAMP superfamily protein</fullName>
    </recommendedName>
</protein>
<feature type="compositionally biased region" description="Low complexity" evidence="1">
    <location>
        <begin position="438"/>
        <end position="459"/>
    </location>
</feature>
<name>A0A139X6S9_9CYAN</name>
<organism evidence="2 3">
    <name type="scientific">Scytonema hofmannii PCC 7110</name>
    <dbReference type="NCBI Taxonomy" id="128403"/>
    <lineage>
        <taxon>Bacteria</taxon>
        <taxon>Bacillati</taxon>
        <taxon>Cyanobacteriota</taxon>
        <taxon>Cyanophyceae</taxon>
        <taxon>Nostocales</taxon>
        <taxon>Scytonemataceae</taxon>
        <taxon>Scytonema</taxon>
    </lineage>
</organism>
<feature type="compositionally biased region" description="Low complexity" evidence="1">
    <location>
        <begin position="511"/>
        <end position="530"/>
    </location>
</feature>
<reference evidence="2 3" key="1">
    <citation type="journal article" date="2013" name="Genome Biol. Evol.">
        <title>Genomes of Stigonematalean cyanobacteria (subsection V) and the evolution of oxygenic photosynthesis from prokaryotes to plastids.</title>
        <authorList>
            <person name="Dagan T."/>
            <person name="Roettger M."/>
            <person name="Stucken K."/>
            <person name="Landan G."/>
            <person name="Koch R."/>
            <person name="Major P."/>
            <person name="Gould S.B."/>
            <person name="Goremykin V.V."/>
            <person name="Rippka R."/>
            <person name="Tandeau de Marsac N."/>
            <person name="Gugger M."/>
            <person name="Lockhart P.J."/>
            <person name="Allen J.F."/>
            <person name="Brune I."/>
            <person name="Maus I."/>
            <person name="Puhler A."/>
            <person name="Martin W.F."/>
        </authorList>
    </citation>
    <scope>NUCLEOTIDE SEQUENCE [LARGE SCALE GENOMIC DNA]</scope>
    <source>
        <strain evidence="2 3">PCC 7110</strain>
    </source>
</reference>
<evidence type="ECO:0008006" key="4">
    <source>
        <dbReference type="Google" id="ProtNLM"/>
    </source>
</evidence>
<sequence length="631" mass="72466">MPDKNDVPLMFRSQVEGRCQLHRIYKSQHLHEIAQQEQVDRVDQYSVRWVNQWLESQSETENPLSFSFKNYPKDGTHFQAEEYTISWRFVTNGGQDDDVIRPVIGVFGLPFYPGSSMKGAFCQACTEEQKQRYGLTKNSDRPSLLRFHGGYPINDWTKQLVDIVHPQWKWQMKVTDTTKKPEGESAFTLISLYQPTLKFGISSLLPETNWNEIWEIWERALGSGIGCRVSTGYGLANETTGNVLYQVKLHGVGGASKLLNNKAEFRTNIFRAALRGHALRLFSGLNPTLAEDIVDELFGGIRSGKEKVGLLGMKFHPESPEWLSADGNEAYDVTGDLIWQLSGKLDNTEHRPCLENLVEKLTQFGMLVGGFGKSWRRADHRIFHPRYTKHLIGCHWSWVEEDNNPVKSLDDATKLIEETLNVAKEWMQKRDFEVTEHTSNQESSTSSPTPNQNNTQNSQLKKPIPRLVKKQNPTTQEAEWREKWHRHNVQVWGRIAENAADSKIIPLLHSPQQSRNQQPQNQRRGNYNQPTQNQSIPLALQKAPKPNSQTSPPSIYRTCLTGCVKDDRKSNDPTRIGRLWHRMYPLKDGKYLELVTIFPKGCAEAEAFINWLSSLKNQKNQKEWKQVWCIG</sequence>